<gene>
    <name evidence="3" type="ORF">OSJNBa0078D03.37</name>
    <name evidence="2" type="ORF">P0703C03.17</name>
</gene>
<evidence type="ECO:0000256" key="1">
    <source>
        <dbReference type="SAM" id="MobiDB-lite"/>
    </source>
</evidence>
<feature type="region of interest" description="Disordered" evidence="1">
    <location>
        <begin position="167"/>
        <end position="217"/>
    </location>
</feature>
<dbReference type="Proteomes" id="UP000000763">
    <property type="component" value="Chromosome 8"/>
</dbReference>
<name>Q6Z0D4_ORYSJ</name>
<sequence length="217" mass="23300">MATPNATTARHPRSADEGGRRWREEDEGGRGRILLPHHCGAADRSPPRATVPRALPSAASHARLLPRRHRRCPPPRSPAAPPGKLRLSLSCLPPAARGAPPLPQPPASRRPGSSASAATRLLGLRLSRPLPARSASASAAHCPGSSFSAAGRPLLLSHLPLGELRLRGRRRTPARRRPPSLCHCTRQRERERGGEDVKRRGRRRGVGLTSGSINGQI</sequence>
<reference evidence="4" key="4">
    <citation type="journal article" date="2008" name="Nucleic Acids Res.">
        <title>The rice annotation project database (RAP-DB): 2008 update.</title>
        <authorList>
            <consortium name="The rice annotation project (RAP)"/>
        </authorList>
    </citation>
    <scope>GENOME REANNOTATION</scope>
    <source>
        <strain evidence="4">cv. Nipponbare</strain>
    </source>
</reference>
<reference evidence="2" key="1">
    <citation type="submission" date="2002-01" db="EMBL/GenBank/DDBJ databases">
        <title>Oryza sativa nipponbare(GA3) genomic DNA, chromosome 8, PAC clone:P0703C03.</title>
        <authorList>
            <person name="Sasaki T."/>
            <person name="Matsumoto T."/>
            <person name="Yamamoto K."/>
        </authorList>
    </citation>
    <scope>NUCLEOTIDE SEQUENCE</scope>
</reference>
<dbReference type="AlphaFoldDB" id="Q6Z0D4"/>
<accession>Q6Z0D4</accession>
<feature type="compositionally biased region" description="Basic residues" evidence="1">
    <location>
        <begin position="167"/>
        <end position="178"/>
    </location>
</feature>
<reference evidence="4" key="3">
    <citation type="journal article" date="2005" name="Nature">
        <title>The map-based sequence of the rice genome.</title>
        <authorList>
            <consortium name="International rice genome sequencing project (IRGSP)"/>
            <person name="Matsumoto T."/>
            <person name="Wu J."/>
            <person name="Kanamori H."/>
            <person name="Katayose Y."/>
            <person name="Fujisawa M."/>
            <person name="Namiki N."/>
            <person name="Mizuno H."/>
            <person name="Yamamoto K."/>
            <person name="Antonio B.A."/>
            <person name="Baba T."/>
            <person name="Sakata K."/>
            <person name="Nagamura Y."/>
            <person name="Aoki H."/>
            <person name="Arikawa K."/>
            <person name="Arita K."/>
            <person name="Bito T."/>
            <person name="Chiden Y."/>
            <person name="Fujitsuka N."/>
            <person name="Fukunaka R."/>
            <person name="Hamada M."/>
            <person name="Harada C."/>
            <person name="Hayashi A."/>
            <person name="Hijishita S."/>
            <person name="Honda M."/>
            <person name="Hosokawa S."/>
            <person name="Ichikawa Y."/>
            <person name="Idonuma A."/>
            <person name="Iijima M."/>
            <person name="Ikeda M."/>
            <person name="Ikeno M."/>
            <person name="Ito K."/>
            <person name="Ito S."/>
            <person name="Ito T."/>
            <person name="Ito Y."/>
            <person name="Ito Y."/>
            <person name="Iwabuchi A."/>
            <person name="Kamiya K."/>
            <person name="Karasawa W."/>
            <person name="Kurita K."/>
            <person name="Katagiri S."/>
            <person name="Kikuta A."/>
            <person name="Kobayashi H."/>
            <person name="Kobayashi N."/>
            <person name="Machita K."/>
            <person name="Maehara T."/>
            <person name="Masukawa M."/>
            <person name="Mizubayashi T."/>
            <person name="Mukai Y."/>
            <person name="Nagasaki H."/>
            <person name="Nagata Y."/>
            <person name="Naito S."/>
            <person name="Nakashima M."/>
            <person name="Nakama Y."/>
            <person name="Nakamichi Y."/>
            <person name="Nakamura M."/>
            <person name="Meguro A."/>
            <person name="Negishi M."/>
            <person name="Ohta I."/>
            <person name="Ohta T."/>
            <person name="Okamoto M."/>
            <person name="Ono N."/>
            <person name="Saji S."/>
            <person name="Sakaguchi M."/>
            <person name="Sakai K."/>
            <person name="Shibata M."/>
            <person name="Shimokawa T."/>
            <person name="Song J."/>
            <person name="Takazaki Y."/>
            <person name="Terasawa K."/>
            <person name="Tsugane M."/>
            <person name="Tsuji K."/>
            <person name="Ueda S."/>
            <person name="Waki K."/>
            <person name="Yamagata H."/>
            <person name="Yamamoto M."/>
            <person name="Yamamoto S."/>
            <person name="Yamane H."/>
            <person name="Yoshiki S."/>
            <person name="Yoshihara R."/>
            <person name="Yukawa K."/>
            <person name="Zhong H."/>
            <person name="Yano M."/>
            <person name="Yuan Q."/>
            <person name="Ouyang S."/>
            <person name="Liu J."/>
            <person name="Jones K.M."/>
            <person name="Gansberger K."/>
            <person name="Moffat K."/>
            <person name="Hill J."/>
            <person name="Bera J."/>
            <person name="Fadrosh D."/>
            <person name="Jin S."/>
            <person name="Johri S."/>
            <person name="Kim M."/>
            <person name="Overton L."/>
            <person name="Reardon M."/>
            <person name="Tsitrin T."/>
            <person name="Vuong H."/>
            <person name="Weaver B."/>
            <person name="Ciecko A."/>
            <person name="Tallon L."/>
            <person name="Jackson J."/>
            <person name="Pai G."/>
            <person name="Aken S.V."/>
            <person name="Utterback T."/>
            <person name="Reidmuller S."/>
            <person name="Feldblyum T."/>
            <person name="Hsiao J."/>
            <person name="Zismann V."/>
            <person name="Iobst S."/>
            <person name="de Vazeille A.R."/>
            <person name="Buell C.R."/>
            <person name="Ying K."/>
            <person name="Li Y."/>
            <person name="Lu T."/>
            <person name="Huang Y."/>
            <person name="Zhao Q."/>
            <person name="Feng Q."/>
            <person name="Zhang L."/>
            <person name="Zhu J."/>
            <person name="Weng Q."/>
            <person name="Mu J."/>
            <person name="Lu Y."/>
            <person name="Fan D."/>
            <person name="Liu Y."/>
            <person name="Guan J."/>
            <person name="Zhang Y."/>
            <person name="Yu S."/>
            <person name="Liu X."/>
            <person name="Zhang Y."/>
            <person name="Hong G."/>
            <person name="Han B."/>
            <person name="Choisne N."/>
            <person name="Demange N."/>
            <person name="Orjeda G."/>
            <person name="Samain S."/>
            <person name="Cattolico L."/>
            <person name="Pelletier E."/>
            <person name="Couloux A."/>
            <person name="Segurens B."/>
            <person name="Wincker P."/>
            <person name="D'Hont A."/>
            <person name="Scarpelli C."/>
            <person name="Weissenbach J."/>
            <person name="Salanoubat M."/>
            <person name="Quetier F."/>
            <person name="Yu Y."/>
            <person name="Kim H.R."/>
            <person name="Rambo T."/>
            <person name="Currie J."/>
            <person name="Collura K."/>
            <person name="Luo M."/>
            <person name="Yang T."/>
            <person name="Ammiraju J.S.S."/>
            <person name="Engler F."/>
            <person name="Soderlund C."/>
            <person name="Wing R.A."/>
            <person name="Palmer L.E."/>
            <person name="de la Bastide M."/>
            <person name="Spiegel L."/>
            <person name="Nascimento L."/>
            <person name="Zutavern T."/>
            <person name="O'Shaughnessy A."/>
            <person name="Dike S."/>
            <person name="Dedhia N."/>
            <person name="Preston R."/>
            <person name="Balija V."/>
            <person name="McCombie W.R."/>
            <person name="Chow T."/>
            <person name="Chen H."/>
            <person name="Chung M."/>
            <person name="Chen C."/>
            <person name="Shaw J."/>
            <person name="Wu H."/>
            <person name="Hsiao K."/>
            <person name="Chao Y."/>
            <person name="Chu M."/>
            <person name="Cheng C."/>
            <person name="Hour A."/>
            <person name="Lee P."/>
            <person name="Lin S."/>
            <person name="Lin Y."/>
            <person name="Liou J."/>
            <person name="Liu S."/>
            <person name="Hsing Y."/>
            <person name="Raghuvanshi S."/>
            <person name="Mohanty A."/>
            <person name="Bharti A.K."/>
            <person name="Gaur A."/>
            <person name="Gupta V."/>
            <person name="Kumar D."/>
            <person name="Ravi V."/>
            <person name="Vij S."/>
            <person name="Kapur A."/>
            <person name="Khurana P."/>
            <person name="Khurana P."/>
            <person name="Khurana J.P."/>
            <person name="Tyagi A.K."/>
            <person name="Gaikwad K."/>
            <person name="Singh A."/>
            <person name="Dalal V."/>
            <person name="Srivastava S."/>
            <person name="Dixit A."/>
            <person name="Pal A.K."/>
            <person name="Ghazi I.A."/>
            <person name="Yadav M."/>
            <person name="Pandit A."/>
            <person name="Bhargava A."/>
            <person name="Sureshbabu K."/>
            <person name="Batra K."/>
            <person name="Sharma T.R."/>
            <person name="Mohapatra T."/>
            <person name="Singh N.K."/>
            <person name="Messing J."/>
            <person name="Nelson A.B."/>
            <person name="Fuks G."/>
            <person name="Kavchok S."/>
            <person name="Keizer G."/>
            <person name="Linton E."/>
            <person name="Llaca V."/>
            <person name="Song R."/>
            <person name="Tanyolac B."/>
            <person name="Young S."/>
            <person name="Ho-Il K."/>
            <person name="Hahn J.H."/>
            <person name="Sangsakoo G."/>
            <person name="Vanavichit A."/>
            <person name="de Mattos Luiz.A.T."/>
            <person name="Zimmer P.D."/>
            <person name="Malone G."/>
            <person name="Dellagostin O."/>
            <person name="de Oliveira A.C."/>
            <person name="Bevan M."/>
            <person name="Bancroft I."/>
            <person name="Minx P."/>
            <person name="Cordum H."/>
            <person name="Wilson R."/>
            <person name="Cheng Z."/>
            <person name="Jin W."/>
            <person name="Jiang J."/>
            <person name="Leong S.A."/>
            <person name="Iwama H."/>
            <person name="Gojobori T."/>
            <person name="Itoh T."/>
            <person name="Niimura Y."/>
            <person name="Fujii Y."/>
            <person name="Habara T."/>
            <person name="Sakai H."/>
            <person name="Sato Y."/>
            <person name="Wilson G."/>
            <person name="Kumar K."/>
            <person name="McCouch S."/>
            <person name="Juretic N."/>
            <person name="Hoen D."/>
            <person name="Wright S."/>
            <person name="Bruskiewich R."/>
            <person name="Bureau T."/>
            <person name="Miyao A."/>
            <person name="Hirochika H."/>
            <person name="Nishikawa T."/>
            <person name="Kadowaki K."/>
            <person name="Sugiura M."/>
            <person name="Burr B."/>
            <person name="Sasaki T."/>
        </authorList>
    </citation>
    <scope>NUCLEOTIDE SEQUENCE [LARGE SCALE GENOMIC DNA]</scope>
    <source>
        <strain evidence="4">cv. Nipponbare</strain>
    </source>
</reference>
<evidence type="ECO:0000313" key="2">
    <source>
        <dbReference type="EMBL" id="BAD03251.1"/>
    </source>
</evidence>
<proteinExistence type="predicted"/>
<organism evidence="3 4">
    <name type="scientific">Oryza sativa subsp. japonica</name>
    <name type="common">Rice</name>
    <dbReference type="NCBI Taxonomy" id="39947"/>
    <lineage>
        <taxon>Eukaryota</taxon>
        <taxon>Viridiplantae</taxon>
        <taxon>Streptophyta</taxon>
        <taxon>Embryophyta</taxon>
        <taxon>Tracheophyta</taxon>
        <taxon>Spermatophyta</taxon>
        <taxon>Magnoliopsida</taxon>
        <taxon>Liliopsida</taxon>
        <taxon>Poales</taxon>
        <taxon>Poaceae</taxon>
        <taxon>BOP clade</taxon>
        <taxon>Oryzoideae</taxon>
        <taxon>Oryzeae</taxon>
        <taxon>Oryzinae</taxon>
        <taxon>Oryza</taxon>
        <taxon>Oryza sativa</taxon>
    </lineage>
</organism>
<reference evidence="3" key="2">
    <citation type="submission" date="2002-07" db="EMBL/GenBank/DDBJ databases">
        <title>Oryza sativa nipponbare(GA3) genomic DNA, chromosome 8, BAC clone:OSJNBa0078D03.</title>
        <authorList>
            <person name="Sasaki T."/>
            <person name="Matsumoto T."/>
            <person name="Katayose Y."/>
        </authorList>
    </citation>
    <scope>NUCLEOTIDE SEQUENCE</scope>
</reference>
<feature type="compositionally biased region" description="Basic residues" evidence="1">
    <location>
        <begin position="64"/>
        <end position="73"/>
    </location>
</feature>
<dbReference type="EMBL" id="AP005493">
    <property type="protein sequence ID" value="BAD03674.1"/>
    <property type="molecule type" value="Genomic_DNA"/>
</dbReference>
<feature type="compositionally biased region" description="Basic and acidic residues" evidence="1">
    <location>
        <begin position="186"/>
        <end position="198"/>
    </location>
</feature>
<dbReference type="EMBL" id="AP004637">
    <property type="protein sequence ID" value="BAD03251.1"/>
    <property type="molecule type" value="Genomic_DNA"/>
</dbReference>
<feature type="region of interest" description="Disordered" evidence="1">
    <location>
        <begin position="1"/>
        <end position="116"/>
    </location>
</feature>
<protein>
    <submittedName>
        <fullName evidence="3">Uncharacterized protein</fullName>
    </submittedName>
</protein>
<evidence type="ECO:0000313" key="4">
    <source>
        <dbReference type="Proteomes" id="UP000000763"/>
    </source>
</evidence>
<feature type="compositionally biased region" description="Basic and acidic residues" evidence="1">
    <location>
        <begin position="13"/>
        <end position="30"/>
    </location>
</feature>
<evidence type="ECO:0000313" key="3">
    <source>
        <dbReference type="EMBL" id="BAD03674.1"/>
    </source>
</evidence>